<sequence>MGLLFNIGLAFFAATGSFLFGYDSGVMTDVIQSPNFLSFFNTIASSPIIGAINSTFSGGAVFGALMGGFTMDRLGRKYTIQIGACINLLGACLQCGARNLGMILVGRIFAGWAIGVMSMSVPVYQSECAHPDIRGFIVGITQQMIGIGFIVSTWVGYGSSKVPATSAFSWRFPLAFQAVPCIILIIALFFFPESPRHLVETDRGDEAMRVLHKLHFNGHNEEWIQAEYNEIKLTIEAEKALTVPGWKIMFQVRPWRIRLTHAVLVQVFTQMTGINVIGYYQTIMYNNLGITGGRNLLVTGIYNCVGPIANFIFITLFLDRVGRRKPLLFGTVGITIALICEAAIGSQIAGATGARKDSLSIAGVFFLFCVTVIFSFSFGPVSWVYMSEIMPFQIRGRGSAFATGIGNWLVSTVWSQVSPIGLGHITYKFYFVFVAFNVCVTFPTIYLFFVETKKMSLEEIDLLFGERALGTLPENLEQKSFDAKGADPENQIALTEVHTPAPAPATA</sequence>
<keyword evidence="9" id="KW-0732">Signal</keyword>
<evidence type="ECO:0000256" key="5">
    <source>
        <dbReference type="ARBA" id="ARBA00022989"/>
    </source>
</evidence>
<keyword evidence="4 8" id="KW-0812">Transmembrane</keyword>
<feature type="transmembrane region" description="Helical" evidence="8">
    <location>
        <begin position="78"/>
        <end position="97"/>
    </location>
</feature>
<dbReference type="PROSITE" id="PS00216">
    <property type="entry name" value="SUGAR_TRANSPORT_1"/>
    <property type="match status" value="1"/>
</dbReference>
<gene>
    <name evidence="11" type="ORF">K432DRAFT_311797</name>
</gene>
<evidence type="ECO:0000256" key="9">
    <source>
        <dbReference type="SAM" id="SignalP"/>
    </source>
</evidence>
<feature type="transmembrane region" description="Helical" evidence="8">
    <location>
        <begin position="259"/>
        <end position="280"/>
    </location>
</feature>
<evidence type="ECO:0000256" key="3">
    <source>
        <dbReference type="ARBA" id="ARBA00022448"/>
    </source>
</evidence>
<dbReference type="InterPro" id="IPR005828">
    <property type="entry name" value="MFS_sugar_transport-like"/>
</dbReference>
<feature type="chain" id="PRO_5033999391" evidence="9">
    <location>
        <begin position="18"/>
        <end position="507"/>
    </location>
</feature>
<dbReference type="InterPro" id="IPR005829">
    <property type="entry name" value="Sugar_transporter_CS"/>
</dbReference>
<keyword evidence="5 8" id="KW-1133">Transmembrane helix</keyword>
<evidence type="ECO:0000256" key="8">
    <source>
        <dbReference type="SAM" id="Phobius"/>
    </source>
</evidence>
<feature type="signal peptide" evidence="9">
    <location>
        <begin position="1"/>
        <end position="17"/>
    </location>
</feature>
<evidence type="ECO:0000256" key="6">
    <source>
        <dbReference type="ARBA" id="ARBA00023136"/>
    </source>
</evidence>
<keyword evidence="12" id="KW-1185">Reference proteome</keyword>
<protein>
    <submittedName>
        <fullName evidence="11">General substrate transporter</fullName>
    </submittedName>
</protein>
<organism evidence="11 12">
    <name type="scientific">Lepidopterella palustris CBS 459.81</name>
    <dbReference type="NCBI Taxonomy" id="1314670"/>
    <lineage>
        <taxon>Eukaryota</taxon>
        <taxon>Fungi</taxon>
        <taxon>Dikarya</taxon>
        <taxon>Ascomycota</taxon>
        <taxon>Pezizomycotina</taxon>
        <taxon>Dothideomycetes</taxon>
        <taxon>Pleosporomycetidae</taxon>
        <taxon>Mytilinidiales</taxon>
        <taxon>Argynnaceae</taxon>
        <taxon>Lepidopterella</taxon>
    </lineage>
</organism>
<feature type="transmembrane region" description="Helical" evidence="8">
    <location>
        <begin position="327"/>
        <end position="349"/>
    </location>
</feature>
<dbReference type="InterPro" id="IPR050360">
    <property type="entry name" value="MFS_Sugar_Transporters"/>
</dbReference>
<feature type="transmembrane region" description="Helical" evidence="8">
    <location>
        <begin position="429"/>
        <end position="449"/>
    </location>
</feature>
<comment type="similarity">
    <text evidence="2 7">Belongs to the major facilitator superfamily. Sugar transporter (TC 2.A.1.1) family.</text>
</comment>
<evidence type="ECO:0000256" key="7">
    <source>
        <dbReference type="RuleBase" id="RU003346"/>
    </source>
</evidence>
<dbReference type="InterPro" id="IPR020846">
    <property type="entry name" value="MFS_dom"/>
</dbReference>
<evidence type="ECO:0000256" key="4">
    <source>
        <dbReference type="ARBA" id="ARBA00022692"/>
    </source>
</evidence>
<dbReference type="GO" id="GO:0016020">
    <property type="term" value="C:membrane"/>
    <property type="evidence" value="ECO:0007669"/>
    <property type="project" value="UniProtKB-SubCell"/>
</dbReference>
<dbReference type="PANTHER" id="PTHR48022:SF80">
    <property type="entry name" value="SUGAR TRANSPORTER, PUTATIVE (AFU_ORTHOLOGUE AFUA_3G12170)-RELATED"/>
    <property type="match status" value="1"/>
</dbReference>
<proteinExistence type="inferred from homology"/>
<evidence type="ECO:0000259" key="10">
    <source>
        <dbReference type="PROSITE" id="PS50850"/>
    </source>
</evidence>
<feature type="transmembrane region" description="Helical" evidence="8">
    <location>
        <begin position="361"/>
        <end position="386"/>
    </location>
</feature>
<feature type="transmembrane region" description="Helical" evidence="8">
    <location>
        <begin position="103"/>
        <end position="124"/>
    </location>
</feature>
<dbReference type="PANTHER" id="PTHR48022">
    <property type="entry name" value="PLASTIDIC GLUCOSE TRANSPORTER 4"/>
    <property type="match status" value="1"/>
</dbReference>
<feature type="transmembrane region" description="Helical" evidence="8">
    <location>
        <begin position="136"/>
        <end position="157"/>
    </location>
</feature>
<keyword evidence="3 7" id="KW-0813">Transport</keyword>
<feature type="domain" description="Major facilitator superfamily (MFS) profile" evidence="10">
    <location>
        <begin position="9"/>
        <end position="455"/>
    </location>
</feature>
<dbReference type="PRINTS" id="PR00171">
    <property type="entry name" value="SUGRTRNSPORT"/>
</dbReference>
<dbReference type="AlphaFoldDB" id="A0A8E2J962"/>
<comment type="subcellular location">
    <subcellularLocation>
        <location evidence="1">Membrane</location>
        <topology evidence="1">Multi-pass membrane protein</topology>
    </subcellularLocation>
</comment>
<dbReference type="Pfam" id="PF00083">
    <property type="entry name" value="Sugar_tr"/>
    <property type="match status" value="1"/>
</dbReference>
<dbReference type="NCBIfam" id="TIGR00879">
    <property type="entry name" value="SP"/>
    <property type="match status" value="1"/>
</dbReference>
<dbReference type="EMBL" id="KV745619">
    <property type="protein sequence ID" value="OCK73907.1"/>
    <property type="molecule type" value="Genomic_DNA"/>
</dbReference>
<evidence type="ECO:0000256" key="1">
    <source>
        <dbReference type="ARBA" id="ARBA00004141"/>
    </source>
</evidence>
<name>A0A8E2J962_9PEZI</name>
<dbReference type="InterPro" id="IPR036259">
    <property type="entry name" value="MFS_trans_sf"/>
</dbReference>
<feature type="transmembrane region" description="Helical" evidence="8">
    <location>
        <begin position="300"/>
        <end position="318"/>
    </location>
</feature>
<dbReference type="GO" id="GO:0005351">
    <property type="term" value="F:carbohydrate:proton symporter activity"/>
    <property type="evidence" value="ECO:0007669"/>
    <property type="project" value="TreeGrafter"/>
</dbReference>
<dbReference type="FunFam" id="1.20.1250.20:FF:000090">
    <property type="entry name" value="MFS sugar transporter, putative"/>
    <property type="match status" value="1"/>
</dbReference>
<dbReference type="PROSITE" id="PS50850">
    <property type="entry name" value="MFS"/>
    <property type="match status" value="1"/>
</dbReference>
<accession>A0A8E2J962</accession>
<keyword evidence="6 8" id="KW-0472">Membrane</keyword>
<dbReference type="OrthoDB" id="6612291at2759"/>
<dbReference type="SUPFAM" id="SSF103473">
    <property type="entry name" value="MFS general substrate transporter"/>
    <property type="match status" value="1"/>
</dbReference>
<dbReference type="InterPro" id="IPR003663">
    <property type="entry name" value="Sugar/inositol_transpt"/>
</dbReference>
<dbReference type="Proteomes" id="UP000250266">
    <property type="component" value="Unassembled WGS sequence"/>
</dbReference>
<dbReference type="Gene3D" id="1.20.1250.20">
    <property type="entry name" value="MFS general substrate transporter like domains"/>
    <property type="match status" value="1"/>
</dbReference>
<feature type="transmembrane region" description="Helical" evidence="8">
    <location>
        <begin position="398"/>
        <end position="417"/>
    </location>
</feature>
<reference evidence="11 12" key="1">
    <citation type="journal article" date="2016" name="Nat. Commun.">
        <title>Ectomycorrhizal ecology is imprinted in the genome of the dominant symbiotic fungus Cenococcum geophilum.</title>
        <authorList>
            <consortium name="DOE Joint Genome Institute"/>
            <person name="Peter M."/>
            <person name="Kohler A."/>
            <person name="Ohm R.A."/>
            <person name="Kuo A."/>
            <person name="Krutzmann J."/>
            <person name="Morin E."/>
            <person name="Arend M."/>
            <person name="Barry K.W."/>
            <person name="Binder M."/>
            <person name="Choi C."/>
            <person name="Clum A."/>
            <person name="Copeland A."/>
            <person name="Grisel N."/>
            <person name="Haridas S."/>
            <person name="Kipfer T."/>
            <person name="LaButti K."/>
            <person name="Lindquist E."/>
            <person name="Lipzen A."/>
            <person name="Maire R."/>
            <person name="Meier B."/>
            <person name="Mihaltcheva S."/>
            <person name="Molinier V."/>
            <person name="Murat C."/>
            <person name="Poggeler S."/>
            <person name="Quandt C.A."/>
            <person name="Sperisen C."/>
            <person name="Tritt A."/>
            <person name="Tisserant E."/>
            <person name="Crous P.W."/>
            <person name="Henrissat B."/>
            <person name="Nehls U."/>
            <person name="Egli S."/>
            <person name="Spatafora J.W."/>
            <person name="Grigoriev I.V."/>
            <person name="Martin F.M."/>
        </authorList>
    </citation>
    <scope>NUCLEOTIDE SEQUENCE [LARGE SCALE GENOMIC DNA]</scope>
    <source>
        <strain evidence="11 12">CBS 459.81</strain>
    </source>
</reference>
<evidence type="ECO:0000313" key="11">
    <source>
        <dbReference type="EMBL" id="OCK73907.1"/>
    </source>
</evidence>
<evidence type="ECO:0000313" key="12">
    <source>
        <dbReference type="Proteomes" id="UP000250266"/>
    </source>
</evidence>
<evidence type="ECO:0000256" key="2">
    <source>
        <dbReference type="ARBA" id="ARBA00010992"/>
    </source>
</evidence>
<feature type="transmembrane region" description="Helical" evidence="8">
    <location>
        <begin position="43"/>
        <end position="66"/>
    </location>
</feature>
<feature type="transmembrane region" description="Helical" evidence="8">
    <location>
        <begin position="169"/>
        <end position="191"/>
    </location>
</feature>